<evidence type="ECO:0000313" key="7">
    <source>
        <dbReference type="EMBL" id="MDG0790262.1"/>
    </source>
</evidence>
<evidence type="ECO:0000256" key="1">
    <source>
        <dbReference type="ARBA" id="ARBA00007074"/>
    </source>
</evidence>
<keyword evidence="4" id="KW-0788">Thiol protease</keyword>
<dbReference type="InterPro" id="IPR051202">
    <property type="entry name" value="Peptidase_C40"/>
</dbReference>
<feature type="domain" description="NlpC/P60" evidence="6">
    <location>
        <begin position="192"/>
        <end position="323"/>
    </location>
</feature>
<evidence type="ECO:0000256" key="4">
    <source>
        <dbReference type="ARBA" id="ARBA00022807"/>
    </source>
</evidence>
<feature type="signal peptide" evidence="5">
    <location>
        <begin position="1"/>
        <end position="23"/>
    </location>
</feature>
<dbReference type="GO" id="GO:0006508">
    <property type="term" value="P:proteolysis"/>
    <property type="evidence" value="ECO:0007669"/>
    <property type="project" value="UniProtKB-KW"/>
</dbReference>
<gene>
    <name evidence="7" type="ORF">OMP38_04915</name>
</gene>
<reference evidence="7 8" key="1">
    <citation type="submission" date="2022-10" db="EMBL/GenBank/DDBJ databases">
        <title>Comparative genomic analysis of Cohnella hashimotonis sp. nov., isolated from the International Space Station.</title>
        <authorList>
            <person name="Simpson A."/>
            <person name="Venkateswaran K."/>
        </authorList>
    </citation>
    <scope>NUCLEOTIDE SEQUENCE [LARGE SCALE GENOMIC DNA]</scope>
    <source>
        <strain evidence="7 8">DSM 18997</strain>
    </source>
</reference>
<dbReference type="Proteomes" id="UP001153387">
    <property type="component" value="Unassembled WGS sequence"/>
</dbReference>
<dbReference type="SUPFAM" id="SSF54001">
    <property type="entry name" value="Cysteine proteinases"/>
    <property type="match status" value="1"/>
</dbReference>
<dbReference type="PROSITE" id="PS51257">
    <property type="entry name" value="PROKAR_LIPOPROTEIN"/>
    <property type="match status" value="1"/>
</dbReference>
<dbReference type="PROSITE" id="PS51935">
    <property type="entry name" value="NLPC_P60"/>
    <property type="match status" value="1"/>
</dbReference>
<dbReference type="Gene3D" id="3.90.1720.10">
    <property type="entry name" value="endopeptidase domain like (from Nostoc punctiforme)"/>
    <property type="match status" value="1"/>
</dbReference>
<dbReference type="PANTHER" id="PTHR47053:SF1">
    <property type="entry name" value="MUREIN DD-ENDOPEPTIDASE MEPH-RELATED"/>
    <property type="match status" value="1"/>
</dbReference>
<keyword evidence="8" id="KW-1185">Reference proteome</keyword>
<dbReference type="GO" id="GO:0008234">
    <property type="term" value="F:cysteine-type peptidase activity"/>
    <property type="evidence" value="ECO:0007669"/>
    <property type="project" value="UniProtKB-KW"/>
</dbReference>
<dbReference type="RefSeq" id="WP_277564112.1">
    <property type="nucleotide sequence ID" value="NZ_JAPDHZ010000002.1"/>
</dbReference>
<accession>A0A9X4KHL7</accession>
<evidence type="ECO:0000256" key="2">
    <source>
        <dbReference type="ARBA" id="ARBA00022670"/>
    </source>
</evidence>
<name>A0A9X4KHL7_9BACL</name>
<protein>
    <submittedName>
        <fullName evidence="7">C40 family peptidase</fullName>
    </submittedName>
</protein>
<evidence type="ECO:0000256" key="3">
    <source>
        <dbReference type="ARBA" id="ARBA00022801"/>
    </source>
</evidence>
<comment type="caution">
    <text evidence="7">The sequence shown here is derived from an EMBL/GenBank/DDBJ whole genome shotgun (WGS) entry which is preliminary data.</text>
</comment>
<keyword evidence="5" id="KW-0732">Signal</keyword>
<feature type="chain" id="PRO_5040905817" evidence="5">
    <location>
        <begin position="24"/>
        <end position="323"/>
    </location>
</feature>
<dbReference type="PANTHER" id="PTHR47053">
    <property type="entry name" value="MUREIN DD-ENDOPEPTIDASE MEPH-RELATED"/>
    <property type="match status" value="1"/>
</dbReference>
<keyword evidence="3" id="KW-0378">Hydrolase</keyword>
<comment type="similarity">
    <text evidence="1">Belongs to the peptidase C40 family.</text>
</comment>
<keyword evidence="2" id="KW-0645">Protease</keyword>
<dbReference type="InterPro" id="IPR000064">
    <property type="entry name" value="NLP_P60_dom"/>
</dbReference>
<evidence type="ECO:0000313" key="8">
    <source>
        <dbReference type="Proteomes" id="UP001153387"/>
    </source>
</evidence>
<proteinExistence type="inferred from homology"/>
<dbReference type="InterPro" id="IPR038765">
    <property type="entry name" value="Papain-like_cys_pep_sf"/>
</dbReference>
<evidence type="ECO:0000259" key="6">
    <source>
        <dbReference type="PROSITE" id="PS51935"/>
    </source>
</evidence>
<organism evidence="7 8">
    <name type="scientific">Cohnella ginsengisoli</name>
    <dbReference type="NCBI Taxonomy" id="425004"/>
    <lineage>
        <taxon>Bacteria</taxon>
        <taxon>Bacillati</taxon>
        <taxon>Bacillota</taxon>
        <taxon>Bacilli</taxon>
        <taxon>Bacillales</taxon>
        <taxon>Paenibacillaceae</taxon>
        <taxon>Cohnella</taxon>
    </lineage>
</organism>
<sequence length="323" mass="34600">MRNRMFARATCAGIAAAALLAGAGCTDNPGDTANLSQRYAPVRVKSAEQTKAEEKAESSVIKLRSIHRTGYVSLADVAQAAGYTGKWLHDGSYGLGDHDPRWKFRTGDSRVQADGKQSRLPAPAVKENGSLYIPAAGLPVLFGKELAMRTNGGSISLLPRAFGHDAGHGGTPFGDAALSGANGGKLRIASASSDAADIIARGQKYLGVKYDFGTGDYRQTGTFDCSSFVQYLFADKGIQLPRTAREQAQHGTSVSRNELQPGDLMFFYVPGRFKADKTVGHVGIYMGGGKMLHSSPKPEDGVQITDIDKAYWQDTFLYAKRLL</sequence>
<evidence type="ECO:0000256" key="5">
    <source>
        <dbReference type="SAM" id="SignalP"/>
    </source>
</evidence>
<dbReference type="EMBL" id="JAPDHZ010000002">
    <property type="protein sequence ID" value="MDG0790262.1"/>
    <property type="molecule type" value="Genomic_DNA"/>
</dbReference>
<dbReference type="AlphaFoldDB" id="A0A9X4KHL7"/>
<dbReference type="Pfam" id="PF00877">
    <property type="entry name" value="NLPC_P60"/>
    <property type="match status" value="1"/>
</dbReference>